<dbReference type="Proteomes" id="UP000000322">
    <property type="component" value="Chromosome"/>
</dbReference>
<dbReference type="HOGENOM" id="CLU_005679_0_1_11"/>
<keyword evidence="1" id="KW-0812">Transmembrane</keyword>
<keyword evidence="3" id="KW-0808">Transferase</keyword>
<keyword evidence="1" id="KW-0472">Membrane</keyword>
<accession>D1BC64</accession>
<dbReference type="EMBL" id="CP001819">
    <property type="protein sequence ID" value="ACZ20844.1"/>
    <property type="molecule type" value="Genomic_DNA"/>
</dbReference>
<keyword evidence="3" id="KW-0012">Acyltransferase</keyword>
<gene>
    <name evidence="3" type="ordered locus">Sked_08930</name>
</gene>
<proteinExistence type="predicted"/>
<feature type="transmembrane region" description="Helical" evidence="1">
    <location>
        <begin position="103"/>
        <end position="124"/>
    </location>
</feature>
<dbReference type="AlphaFoldDB" id="D1BC64"/>
<feature type="domain" description="Acyltransferase 3" evidence="2">
    <location>
        <begin position="33"/>
        <end position="347"/>
    </location>
</feature>
<organism evidence="3 4">
    <name type="scientific">Sanguibacter keddieii (strain ATCC 51767 / DSM 10542 / NCFB 3025 / ST-74)</name>
    <dbReference type="NCBI Taxonomy" id="446469"/>
    <lineage>
        <taxon>Bacteria</taxon>
        <taxon>Bacillati</taxon>
        <taxon>Actinomycetota</taxon>
        <taxon>Actinomycetes</taxon>
        <taxon>Micrococcales</taxon>
        <taxon>Sanguibacteraceae</taxon>
        <taxon>Sanguibacter</taxon>
    </lineage>
</organism>
<feature type="transmembrane region" description="Helical" evidence="1">
    <location>
        <begin position="177"/>
        <end position="196"/>
    </location>
</feature>
<feature type="transmembrane region" description="Helical" evidence="1">
    <location>
        <begin position="230"/>
        <end position="248"/>
    </location>
</feature>
<dbReference type="GO" id="GO:0016020">
    <property type="term" value="C:membrane"/>
    <property type="evidence" value="ECO:0007669"/>
    <property type="project" value="TreeGrafter"/>
</dbReference>
<feature type="transmembrane region" description="Helical" evidence="1">
    <location>
        <begin position="255"/>
        <end position="275"/>
    </location>
</feature>
<sequence length="380" mass="41895">MLRPPARQTEPVNQPTRRATALLSPRQLDPRRNSLNMFRLVLALGVLVAHAFTLAGRPEPFWQGESIGGWAVSGFFIISGYLITASRMRTHLTEYLVHRIARIFPAFIMSLVVVVVIFAPLGYYHANGTLSGYLTTGNTPLNHVYSSMFLQMGDYSVAGTPTGVPYPGAWNGSLWSLYYEFLCYLAIAFLALLPVVKRSPWPIAVAFGLSVVAQAKVGAVSNLFGGNVDAVLMCKLLPYFLGGSLVYMLRERIPLRAVVGIASAAVALGLIMMWPQWGGQAASPFLAVALLWLATVIPSPKVLATHDISYGVYIYTFPIQQLLAVYGVHESFVLYMVLTAVIVVIPATASWLLLERRVMKHVRTYDHRRVWALAKEEPAI</sequence>
<keyword evidence="1" id="KW-1133">Transmembrane helix</keyword>
<reference evidence="3 4" key="1">
    <citation type="journal article" date="2009" name="Stand. Genomic Sci.">
        <title>Complete genome sequence of Sanguibacter keddieii type strain (ST-74).</title>
        <authorList>
            <person name="Ivanova N."/>
            <person name="Sikorski J."/>
            <person name="Sims D."/>
            <person name="Brettin T."/>
            <person name="Detter J.C."/>
            <person name="Han C."/>
            <person name="Lapidus A."/>
            <person name="Copeland A."/>
            <person name="Glavina Del Rio T."/>
            <person name="Nolan M."/>
            <person name="Chen F."/>
            <person name="Lucas S."/>
            <person name="Tice H."/>
            <person name="Cheng J.F."/>
            <person name="Bruce D."/>
            <person name="Goodwin L."/>
            <person name="Pitluck S."/>
            <person name="Pati A."/>
            <person name="Mavromatis K."/>
            <person name="Chen A."/>
            <person name="Palaniappan K."/>
            <person name="D'haeseleer P."/>
            <person name="Chain P."/>
            <person name="Bristow J."/>
            <person name="Eisen J.A."/>
            <person name="Markowitz V."/>
            <person name="Hugenholtz P."/>
            <person name="Goker M."/>
            <person name="Pukall R."/>
            <person name="Klenk H.P."/>
            <person name="Kyrpides N.C."/>
        </authorList>
    </citation>
    <scope>NUCLEOTIDE SEQUENCE [LARGE SCALE GENOMIC DNA]</scope>
    <source>
        <strain evidence="4">ATCC 51767 / DSM 10542 / NCFB 3025 / ST-74</strain>
    </source>
</reference>
<keyword evidence="4" id="KW-1185">Reference proteome</keyword>
<name>D1BC64_SANKS</name>
<feature type="transmembrane region" description="Helical" evidence="1">
    <location>
        <begin position="334"/>
        <end position="354"/>
    </location>
</feature>
<dbReference type="Pfam" id="PF01757">
    <property type="entry name" value="Acyl_transf_3"/>
    <property type="match status" value="1"/>
</dbReference>
<dbReference type="PANTHER" id="PTHR23028:SF53">
    <property type="entry name" value="ACYL_TRANSF_3 DOMAIN-CONTAINING PROTEIN"/>
    <property type="match status" value="1"/>
</dbReference>
<dbReference type="PANTHER" id="PTHR23028">
    <property type="entry name" value="ACETYLTRANSFERASE"/>
    <property type="match status" value="1"/>
</dbReference>
<feature type="transmembrane region" description="Helical" evidence="1">
    <location>
        <begin position="67"/>
        <end position="83"/>
    </location>
</feature>
<dbReference type="KEGG" id="ske:Sked_08930"/>
<evidence type="ECO:0000313" key="4">
    <source>
        <dbReference type="Proteomes" id="UP000000322"/>
    </source>
</evidence>
<dbReference type="GO" id="GO:0009103">
    <property type="term" value="P:lipopolysaccharide biosynthetic process"/>
    <property type="evidence" value="ECO:0007669"/>
    <property type="project" value="TreeGrafter"/>
</dbReference>
<dbReference type="STRING" id="446469.Sked_08930"/>
<feature type="transmembrane region" description="Helical" evidence="1">
    <location>
        <begin position="203"/>
        <end position="224"/>
    </location>
</feature>
<evidence type="ECO:0000313" key="3">
    <source>
        <dbReference type="EMBL" id="ACZ20844.1"/>
    </source>
</evidence>
<feature type="transmembrane region" description="Helical" evidence="1">
    <location>
        <begin position="310"/>
        <end position="328"/>
    </location>
</feature>
<dbReference type="eggNOG" id="COG1835">
    <property type="taxonomic scope" value="Bacteria"/>
</dbReference>
<dbReference type="InterPro" id="IPR050879">
    <property type="entry name" value="Acyltransferase_3"/>
</dbReference>
<protein>
    <submittedName>
        <fullName evidence="3">Predicted acyltransferase</fullName>
    </submittedName>
</protein>
<evidence type="ECO:0000256" key="1">
    <source>
        <dbReference type="SAM" id="Phobius"/>
    </source>
</evidence>
<dbReference type="InterPro" id="IPR002656">
    <property type="entry name" value="Acyl_transf_3_dom"/>
</dbReference>
<dbReference type="GO" id="GO:0016747">
    <property type="term" value="F:acyltransferase activity, transferring groups other than amino-acyl groups"/>
    <property type="evidence" value="ECO:0007669"/>
    <property type="project" value="InterPro"/>
</dbReference>
<evidence type="ECO:0000259" key="2">
    <source>
        <dbReference type="Pfam" id="PF01757"/>
    </source>
</evidence>
<feature type="transmembrane region" description="Helical" evidence="1">
    <location>
        <begin position="281"/>
        <end position="298"/>
    </location>
</feature>
<feature type="transmembrane region" description="Helical" evidence="1">
    <location>
        <begin position="36"/>
        <end position="55"/>
    </location>
</feature>